<dbReference type="OrthoDB" id="5902906at2"/>
<keyword evidence="3" id="KW-0540">Nuclease</keyword>
<dbReference type="InterPro" id="IPR005135">
    <property type="entry name" value="Endo/exonuclease/phosphatase"/>
</dbReference>
<feature type="domain" description="Endonuclease/exonuclease/phosphatase" evidence="2">
    <location>
        <begin position="92"/>
        <end position="293"/>
    </location>
</feature>
<keyword evidence="3" id="KW-0378">Hydrolase</keyword>
<name>A0A1M5ZQQ2_9VIBR</name>
<dbReference type="Proteomes" id="UP000184608">
    <property type="component" value="Unassembled WGS sequence"/>
</dbReference>
<protein>
    <submittedName>
        <fullName evidence="3">Endonuclease/Exonuclease/phosphatase family protein</fullName>
    </submittedName>
</protein>
<dbReference type="STRING" id="1216006.VA7868_03039"/>
<evidence type="ECO:0000256" key="1">
    <source>
        <dbReference type="SAM" id="Phobius"/>
    </source>
</evidence>
<keyword evidence="1" id="KW-0472">Membrane</keyword>
<dbReference type="AlphaFoldDB" id="A0A1M5ZQQ2"/>
<dbReference type="RefSeq" id="WP_073604662.1">
    <property type="nucleotide sequence ID" value="NZ_FQXZ01000035.1"/>
</dbReference>
<organism evidence="3 4">
    <name type="scientific">Vibrio aerogenes CECT 7868</name>
    <dbReference type="NCBI Taxonomy" id="1216006"/>
    <lineage>
        <taxon>Bacteria</taxon>
        <taxon>Pseudomonadati</taxon>
        <taxon>Pseudomonadota</taxon>
        <taxon>Gammaproteobacteria</taxon>
        <taxon>Vibrionales</taxon>
        <taxon>Vibrionaceae</taxon>
        <taxon>Vibrio</taxon>
    </lineage>
</organism>
<evidence type="ECO:0000313" key="4">
    <source>
        <dbReference type="Proteomes" id="UP000184608"/>
    </source>
</evidence>
<keyword evidence="4" id="KW-1185">Reference proteome</keyword>
<feature type="transmembrane region" description="Helical" evidence="1">
    <location>
        <begin position="39"/>
        <end position="72"/>
    </location>
</feature>
<dbReference type="EMBL" id="FQXZ01000035">
    <property type="protein sequence ID" value="SHI26273.1"/>
    <property type="molecule type" value="Genomic_DNA"/>
</dbReference>
<keyword evidence="3" id="KW-0255">Endonuclease</keyword>
<evidence type="ECO:0000259" key="2">
    <source>
        <dbReference type="Pfam" id="PF03372"/>
    </source>
</evidence>
<sequence>MGKVWPKLLLLILPLIFWRWSYSESGLWWAESWSSVPGVMASLYLLYCGVFIYCRLFFFASVALIICLLFSIRILPDIRTQAQACGKTFKILQYNILFENKKIDNLIQFVKKERPDLIVLQEMTPRHGAALQGLHELYPYRYGGQPKVGYPSNQFILSRQPLYGMSVFRTDDDQSLIRGFWQPTPDVDIALFTAHPPSPRGQQLWHRRNLMFQTVTFLTGFVPVENTLVIGDFNLSSDSARYQQLFPGFSSLPVSSWPAISFFPAVGIDHLWIRGSARLCAREAVTQVEGSDHWPVLTHLGI</sequence>
<keyword evidence="3" id="KW-0269">Exonuclease</keyword>
<gene>
    <name evidence="3" type="ORF">VA7868_03039</name>
</gene>
<dbReference type="Pfam" id="PF03372">
    <property type="entry name" value="Exo_endo_phos"/>
    <property type="match status" value="1"/>
</dbReference>
<reference evidence="3 4" key="1">
    <citation type="submission" date="2016-11" db="EMBL/GenBank/DDBJ databases">
        <authorList>
            <person name="Jaros S."/>
            <person name="Januszkiewicz K."/>
            <person name="Wedrychowicz H."/>
        </authorList>
    </citation>
    <scope>NUCLEOTIDE SEQUENCE [LARGE SCALE GENOMIC DNA]</scope>
    <source>
        <strain evidence="3 4">CECT 7868</strain>
    </source>
</reference>
<dbReference type="GO" id="GO:0004519">
    <property type="term" value="F:endonuclease activity"/>
    <property type="evidence" value="ECO:0007669"/>
    <property type="project" value="UniProtKB-KW"/>
</dbReference>
<dbReference type="SUPFAM" id="SSF56219">
    <property type="entry name" value="DNase I-like"/>
    <property type="match status" value="1"/>
</dbReference>
<proteinExistence type="predicted"/>
<keyword evidence="1" id="KW-0812">Transmembrane</keyword>
<dbReference type="InterPro" id="IPR036691">
    <property type="entry name" value="Endo/exonu/phosph_ase_sf"/>
</dbReference>
<keyword evidence="1" id="KW-1133">Transmembrane helix</keyword>
<dbReference type="GO" id="GO:0004527">
    <property type="term" value="F:exonuclease activity"/>
    <property type="evidence" value="ECO:0007669"/>
    <property type="project" value="UniProtKB-KW"/>
</dbReference>
<accession>A0A1M5ZQQ2</accession>
<evidence type="ECO:0000313" key="3">
    <source>
        <dbReference type="EMBL" id="SHI26273.1"/>
    </source>
</evidence>
<dbReference type="Gene3D" id="3.60.10.10">
    <property type="entry name" value="Endonuclease/exonuclease/phosphatase"/>
    <property type="match status" value="1"/>
</dbReference>